<proteinExistence type="inferred from homology"/>
<comment type="cofactor">
    <cofactor evidence="1">
        <name>Zn(2+)</name>
        <dbReference type="ChEBI" id="CHEBI:29105"/>
    </cofactor>
</comment>
<dbReference type="Gene3D" id="1.10.150.900">
    <property type="match status" value="1"/>
</dbReference>
<dbReference type="Gene3D" id="3.40.630.10">
    <property type="entry name" value="Zn peptidases"/>
    <property type="match status" value="1"/>
</dbReference>
<dbReference type="InterPro" id="IPR011650">
    <property type="entry name" value="Peptidase_M20_dimer"/>
</dbReference>
<dbReference type="SUPFAM" id="SSF55031">
    <property type="entry name" value="Bacterial exopeptidase dimerisation domain"/>
    <property type="match status" value="1"/>
</dbReference>
<name>A0A4V2QDI7_HYDET</name>
<dbReference type="OrthoDB" id="9792335at2"/>
<dbReference type="PANTHER" id="PTHR43808">
    <property type="entry name" value="ACETYLORNITHINE DEACETYLASE"/>
    <property type="match status" value="1"/>
</dbReference>
<evidence type="ECO:0000256" key="1">
    <source>
        <dbReference type="ARBA" id="ARBA00001947"/>
    </source>
</evidence>
<dbReference type="SUPFAM" id="SSF53187">
    <property type="entry name" value="Zn-dependent exopeptidases"/>
    <property type="match status" value="1"/>
</dbReference>
<protein>
    <submittedName>
        <fullName evidence="7">Acetylornithine deacetylase/succinyl-diaminopimelate desuccinylase-like protein</fullName>
    </submittedName>
</protein>
<keyword evidence="8" id="KW-1185">Reference proteome</keyword>
<dbReference type="Pfam" id="PF01546">
    <property type="entry name" value="Peptidase_M20"/>
    <property type="match status" value="1"/>
</dbReference>
<dbReference type="GO" id="GO:0016787">
    <property type="term" value="F:hydrolase activity"/>
    <property type="evidence" value="ECO:0007669"/>
    <property type="project" value="UniProtKB-KW"/>
</dbReference>
<dbReference type="EMBL" id="SLUN01000019">
    <property type="protein sequence ID" value="TCL64247.1"/>
    <property type="molecule type" value="Genomic_DNA"/>
</dbReference>
<dbReference type="RefSeq" id="WP_132015194.1">
    <property type="nucleotide sequence ID" value="NZ_SLUN01000019.1"/>
</dbReference>
<dbReference type="InterPro" id="IPR002933">
    <property type="entry name" value="Peptidase_M20"/>
</dbReference>
<reference evidence="7 8" key="1">
    <citation type="submission" date="2019-03" db="EMBL/GenBank/DDBJ databases">
        <title>Genomic Encyclopedia of Type Strains, Phase IV (KMG-IV): sequencing the most valuable type-strain genomes for metagenomic binning, comparative biology and taxonomic classification.</title>
        <authorList>
            <person name="Goeker M."/>
        </authorList>
    </citation>
    <scope>NUCLEOTIDE SEQUENCE [LARGE SCALE GENOMIC DNA]</scope>
    <source>
        <strain evidence="7 8">LX-B</strain>
    </source>
</reference>
<dbReference type="PIRSF" id="PIRSF036696">
    <property type="entry name" value="ACY-1"/>
    <property type="match status" value="1"/>
</dbReference>
<evidence type="ECO:0000256" key="5">
    <source>
        <dbReference type="ARBA" id="ARBA00022833"/>
    </source>
</evidence>
<dbReference type="GO" id="GO:0046872">
    <property type="term" value="F:metal ion binding"/>
    <property type="evidence" value="ECO:0007669"/>
    <property type="project" value="UniProtKB-KW"/>
</dbReference>
<keyword evidence="5" id="KW-0862">Zinc</keyword>
<dbReference type="InterPro" id="IPR050072">
    <property type="entry name" value="Peptidase_M20A"/>
</dbReference>
<evidence type="ECO:0000256" key="3">
    <source>
        <dbReference type="ARBA" id="ARBA00022723"/>
    </source>
</evidence>
<dbReference type="InterPro" id="IPR036264">
    <property type="entry name" value="Bact_exopeptidase_dim_dom"/>
</dbReference>
<gene>
    <name evidence="7" type="ORF">EDC14_101953</name>
</gene>
<dbReference type="AlphaFoldDB" id="A0A4V2QDI7"/>
<evidence type="ECO:0000313" key="7">
    <source>
        <dbReference type="EMBL" id="TCL64247.1"/>
    </source>
</evidence>
<evidence type="ECO:0000256" key="2">
    <source>
        <dbReference type="ARBA" id="ARBA00006247"/>
    </source>
</evidence>
<feature type="domain" description="Peptidase M20 dimerisation" evidence="6">
    <location>
        <begin position="190"/>
        <end position="337"/>
    </location>
</feature>
<evidence type="ECO:0000259" key="6">
    <source>
        <dbReference type="Pfam" id="PF07687"/>
    </source>
</evidence>
<keyword evidence="3" id="KW-0479">Metal-binding</keyword>
<evidence type="ECO:0000313" key="8">
    <source>
        <dbReference type="Proteomes" id="UP000295008"/>
    </source>
</evidence>
<comment type="similarity">
    <text evidence="2">Belongs to the peptidase M20A family.</text>
</comment>
<dbReference type="Proteomes" id="UP000295008">
    <property type="component" value="Unassembled WGS sequence"/>
</dbReference>
<accession>A0A4V2QDI7</accession>
<dbReference type="Gene3D" id="3.30.70.360">
    <property type="match status" value="1"/>
</dbReference>
<dbReference type="PANTHER" id="PTHR43808:SF8">
    <property type="entry name" value="PEPTIDASE M20 DIMERISATION DOMAIN-CONTAINING PROTEIN"/>
    <property type="match status" value="1"/>
</dbReference>
<comment type="caution">
    <text evidence="7">The sequence shown here is derived from an EMBL/GenBank/DDBJ whole genome shotgun (WGS) entry which is preliminary data.</text>
</comment>
<sequence>MFDWDSIRTETIRLLQDLIRINTTNPPGNEIQIALYIQEFLQREGIGCTIHEAAPGRANLVARLPGIGNGKPLIVLSHLDVVPANSGQWRFDPFEGAVAEDYLWGRGALDMKGMLAMELMALVLLKRSGMMPPREIMLVAVADEEAGGNLGMGWLIEQDIPGLKEAEYVINEGGFGGIREGIPLFSCQCGEKGVLWVKLTVPGTPGHASMPARDNAIIKMVQIIQRIMRLKRPMILCETSRAYLKELAYLKGLNLESQIALDYSLQLFATRHLKDERSIQAMLYHTISPTILQAGLKANVLPEACELTLDCRLLPGETPGHFLAEIQKSVNDSAVQYEILQAADPTESSSDTQLFKTMGRILQQEVPQAVLVPFLSPIATDSRFFRYRSITAYGLMPVIISEAELQRLHGIDERLSLPNLERGTRIMYEILRQLE</sequence>
<dbReference type="Pfam" id="PF07687">
    <property type="entry name" value="M20_dimer"/>
    <property type="match status" value="1"/>
</dbReference>
<keyword evidence="4" id="KW-0378">Hydrolase</keyword>
<evidence type="ECO:0000256" key="4">
    <source>
        <dbReference type="ARBA" id="ARBA00022801"/>
    </source>
</evidence>
<organism evidence="7 8">
    <name type="scientific">Hydrogenispora ethanolica</name>
    <dbReference type="NCBI Taxonomy" id="1082276"/>
    <lineage>
        <taxon>Bacteria</taxon>
        <taxon>Bacillati</taxon>
        <taxon>Bacillota</taxon>
        <taxon>Hydrogenispora</taxon>
    </lineage>
</organism>